<dbReference type="GO" id="GO:0006508">
    <property type="term" value="P:proteolysis"/>
    <property type="evidence" value="ECO:0007669"/>
    <property type="project" value="UniProtKB-KW"/>
</dbReference>
<dbReference type="Pfam" id="PF00443">
    <property type="entry name" value="UCH"/>
    <property type="match status" value="1"/>
</dbReference>
<feature type="transmembrane region" description="Helical" evidence="8">
    <location>
        <begin position="71"/>
        <end position="92"/>
    </location>
</feature>
<evidence type="ECO:0000256" key="2">
    <source>
        <dbReference type="ARBA" id="ARBA00005427"/>
    </source>
</evidence>
<protein>
    <recommendedName>
        <fullName evidence="7">Ubiquitin carboxyl-terminal hydrolase</fullName>
        <ecNumber evidence="7">3.4.19.12</ecNumber>
    </recommendedName>
</protein>
<dbReference type="PANTHER" id="PTHR24006">
    <property type="entry name" value="UBIQUITIN CARBOXYL-TERMINAL HYDROLASE"/>
    <property type="match status" value="1"/>
</dbReference>
<keyword evidence="4 7" id="KW-0833">Ubl conjugation pathway</keyword>
<reference evidence="10 11" key="1">
    <citation type="submission" date="2020-08" db="EMBL/GenBank/DDBJ databases">
        <authorList>
            <person name="Hejnol A."/>
        </authorList>
    </citation>
    <scope>NUCLEOTIDE SEQUENCE [LARGE SCALE GENOMIC DNA]</scope>
</reference>
<dbReference type="PROSITE" id="PS00972">
    <property type="entry name" value="USP_1"/>
    <property type="match status" value="1"/>
</dbReference>
<dbReference type="InterPro" id="IPR018200">
    <property type="entry name" value="USP_CS"/>
</dbReference>
<keyword evidence="3 7" id="KW-0645">Protease</keyword>
<gene>
    <name evidence="10" type="ORF">DGYR_LOCUS4028</name>
</gene>
<name>A0A7I8VJ27_9ANNE</name>
<dbReference type="Proteomes" id="UP000549394">
    <property type="component" value="Unassembled WGS sequence"/>
</dbReference>
<dbReference type="GO" id="GO:0004843">
    <property type="term" value="F:cysteine-type deubiquitinase activity"/>
    <property type="evidence" value="ECO:0007669"/>
    <property type="project" value="UniProtKB-UniRule"/>
</dbReference>
<evidence type="ECO:0000256" key="5">
    <source>
        <dbReference type="ARBA" id="ARBA00022801"/>
    </source>
</evidence>
<organism evidence="10 11">
    <name type="scientific">Dimorphilus gyrociliatus</name>
    <dbReference type="NCBI Taxonomy" id="2664684"/>
    <lineage>
        <taxon>Eukaryota</taxon>
        <taxon>Metazoa</taxon>
        <taxon>Spiralia</taxon>
        <taxon>Lophotrochozoa</taxon>
        <taxon>Annelida</taxon>
        <taxon>Polychaeta</taxon>
        <taxon>Polychaeta incertae sedis</taxon>
        <taxon>Dinophilidae</taxon>
        <taxon>Dimorphilus</taxon>
    </lineage>
</organism>
<dbReference type="OrthoDB" id="292964at2759"/>
<keyword evidence="5 7" id="KW-0378">Hydrolase</keyword>
<feature type="transmembrane region" description="Helical" evidence="8">
    <location>
        <begin position="6"/>
        <end position="26"/>
    </location>
</feature>
<dbReference type="PROSITE" id="PS00973">
    <property type="entry name" value="USP_2"/>
    <property type="match status" value="1"/>
</dbReference>
<keyword evidence="8" id="KW-0812">Transmembrane</keyword>
<dbReference type="GO" id="GO:0016579">
    <property type="term" value="P:protein deubiquitination"/>
    <property type="evidence" value="ECO:0007669"/>
    <property type="project" value="InterPro"/>
</dbReference>
<evidence type="ECO:0000256" key="7">
    <source>
        <dbReference type="RuleBase" id="RU366025"/>
    </source>
</evidence>
<evidence type="ECO:0000256" key="6">
    <source>
        <dbReference type="ARBA" id="ARBA00022807"/>
    </source>
</evidence>
<keyword evidence="8" id="KW-1133">Transmembrane helix</keyword>
<evidence type="ECO:0000259" key="9">
    <source>
        <dbReference type="PROSITE" id="PS50235"/>
    </source>
</evidence>
<dbReference type="EC" id="3.4.19.12" evidence="7"/>
<evidence type="ECO:0000256" key="4">
    <source>
        <dbReference type="ARBA" id="ARBA00022786"/>
    </source>
</evidence>
<feature type="transmembrane region" description="Helical" evidence="8">
    <location>
        <begin position="38"/>
        <end position="59"/>
    </location>
</feature>
<proteinExistence type="inferred from homology"/>
<comment type="caution">
    <text evidence="10">The sequence shown here is derived from an EMBL/GenBank/DDBJ whole genome shotgun (WGS) entry which is preliminary data.</text>
</comment>
<feature type="domain" description="USP" evidence="9">
    <location>
        <begin position="197"/>
        <end position="647"/>
    </location>
</feature>
<dbReference type="InterPro" id="IPR038765">
    <property type="entry name" value="Papain-like_cys_pep_sf"/>
</dbReference>
<dbReference type="InterPro" id="IPR050164">
    <property type="entry name" value="Peptidase_C19"/>
</dbReference>
<dbReference type="GO" id="GO:0005634">
    <property type="term" value="C:nucleus"/>
    <property type="evidence" value="ECO:0007669"/>
    <property type="project" value="TreeGrafter"/>
</dbReference>
<evidence type="ECO:0000256" key="3">
    <source>
        <dbReference type="ARBA" id="ARBA00022670"/>
    </source>
</evidence>
<evidence type="ECO:0000256" key="1">
    <source>
        <dbReference type="ARBA" id="ARBA00000707"/>
    </source>
</evidence>
<dbReference type="InterPro" id="IPR001394">
    <property type="entry name" value="Peptidase_C19_UCH"/>
</dbReference>
<dbReference type="CDD" id="cd02257">
    <property type="entry name" value="Peptidase_C19"/>
    <property type="match status" value="1"/>
</dbReference>
<comment type="similarity">
    <text evidence="2">Belongs to the peptidase C19 family. USP10 subfamily.</text>
</comment>
<accession>A0A7I8VJ27</accession>
<keyword evidence="8" id="KW-0472">Membrane</keyword>
<dbReference type="Gene3D" id="3.90.70.10">
    <property type="entry name" value="Cysteine proteinases"/>
    <property type="match status" value="1"/>
</dbReference>
<dbReference type="EMBL" id="CAJFCJ010000006">
    <property type="protein sequence ID" value="CAD5115275.1"/>
    <property type="molecule type" value="Genomic_DNA"/>
</dbReference>
<dbReference type="AlphaFoldDB" id="A0A7I8VJ27"/>
<evidence type="ECO:0000313" key="11">
    <source>
        <dbReference type="Proteomes" id="UP000549394"/>
    </source>
</evidence>
<keyword evidence="11" id="KW-1185">Reference proteome</keyword>
<sequence length="649" mass="74475">MVLETAHAVLRLLGFCFLDWIFFMLIDNAVKFSLRKNVFSREVIWASESVVFVTVAYNLQYSHTFMSHTPYLLYIAALIEFGITLYSSRFYARNLLSFIGNRWEEYEQHEESRENQQRLFEATRHTQTLNQTSTIQRSISCAEVPLVNQQKSQYSYSPKTNFTMQSGFDFSVRRPIQQSEPSFLPVRNLQESNFPPPGICNSGNMCFLNSIVQVLAHTPKLVENLSRTNDSGSNFLKSFKDACFQLRYNRNAKSYVELNQLKNFIRCKDPSKEFLNSDSIQQEQHDASELFLWLLDSLHTDLLSTDNTLNGALCGRQPQNSLEALKFIYGDMTVKDMEEVRDTSYTEIGKSRNIESDAFVEAVQRLSDIEWLAYKSKNCTAIDELFTGQQLFISQCAKCYKPSVKVVQPFRVLMLPVSECQINHISGVLHLNDCFQKFAASESVQDAVSCKSCLNTTLNGADLMGTSTPVYRRRLPTDASPILSWNDERVPAEEGTTPFKTSTPVRGLSSSDYFLRAYLRQLPPCIAIQLLRYRCTEEHICRKIDTPINIPLRNLNLTKLLIGNCTISPKVETVFPSAIDLLYDLYAVCVHFGSNCSSGHYVTYALGPDELWYKFDDDKVTRITGMDYELTKRQIKENVYLLFYKRRIC</sequence>
<dbReference type="PROSITE" id="PS50235">
    <property type="entry name" value="USP_3"/>
    <property type="match status" value="1"/>
</dbReference>
<comment type="catalytic activity">
    <reaction evidence="1 7">
        <text>Thiol-dependent hydrolysis of ester, thioester, amide, peptide and isopeptide bonds formed by the C-terminal Gly of ubiquitin (a 76-residue protein attached to proteins as an intracellular targeting signal).</text>
        <dbReference type="EC" id="3.4.19.12"/>
    </reaction>
</comment>
<dbReference type="InterPro" id="IPR028889">
    <property type="entry name" value="USP"/>
</dbReference>
<dbReference type="PANTHER" id="PTHR24006:SF687">
    <property type="entry name" value="UBIQUITIN CARBOXYL-TERMINAL HYDROLASE 10"/>
    <property type="match status" value="1"/>
</dbReference>
<evidence type="ECO:0000313" key="10">
    <source>
        <dbReference type="EMBL" id="CAD5115275.1"/>
    </source>
</evidence>
<keyword evidence="6 7" id="KW-0788">Thiol protease</keyword>
<evidence type="ECO:0000256" key="8">
    <source>
        <dbReference type="SAM" id="Phobius"/>
    </source>
</evidence>
<dbReference type="SUPFAM" id="SSF54001">
    <property type="entry name" value="Cysteine proteinases"/>
    <property type="match status" value="1"/>
</dbReference>
<dbReference type="GO" id="GO:0005829">
    <property type="term" value="C:cytosol"/>
    <property type="evidence" value="ECO:0007669"/>
    <property type="project" value="TreeGrafter"/>
</dbReference>